<organism evidence="2 3">
    <name type="scientific">Orchesella dallaii</name>
    <dbReference type="NCBI Taxonomy" id="48710"/>
    <lineage>
        <taxon>Eukaryota</taxon>
        <taxon>Metazoa</taxon>
        <taxon>Ecdysozoa</taxon>
        <taxon>Arthropoda</taxon>
        <taxon>Hexapoda</taxon>
        <taxon>Collembola</taxon>
        <taxon>Entomobryomorpha</taxon>
        <taxon>Entomobryoidea</taxon>
        <taxon>Orchesellidae</taxon>
        <taxon>Orchesellinae</taxon>
        <taxon>Orchesella</taxon>
    </lineage>
</organism>
<accession>A0ABP1RPW5</accession>
<gene>
    <name evidence="2" type="ORF">ODALV1_LOCUS24747</name>
</gene>
<evidence type="ECO:0000313" key="2">
    <source>
        <dbReference type="EMBL" id="CAL8132758.1"/>
    </source>
</evidence>
<name>A0ABP1RPW5_9HEXA</name>
<sequence length="404" mass="46653">MYLHENFIKFIQGHVRQQNFLGSCPYSFTTSPGTPISLLKQTNEGIWCQKLRKFKRCLAIFNCFVLWLQFIHEIQSKSKVTAGTKLANYFYSLTVSTITLQKWATVKHSGSTIELFNLVIRFENHYLIRMEAPRFLTKSYKLLIQICVLGFTFGTPFIVLGYVLERWMIPCNAAFVGYFLLPECHEASAETRNSWSLQSQIGLLSVVLCTFWMNIDSFVCWALQLEQFSFMQSICLWNYLKVFMIRIKSENGSSFDNYLVYRQLQILNRYYNVIQQNVLISSTLVLVTNGFIISTYVMLSNGRNVTVLQLFMFLNGGSNCFLTILIQIGAMAKLYRESDKTIKELKRNLAKGKMIGMKCNWIRRYLKSLTPLKVAVGSVNFIDELSPITLLDFCVNQIVSLLLL</sequence>
<keyword evidence="1" id="KW-1133">Transmembrane helix</keyword>
<dbReference type="EMBL" id="CAXLJM020000093">
    <property type="protein sequence ID" value="CAL8132758.1"/>
    <property type="molecule type" value="Genomic_DNA"/>
</dbReference>
<feature type="transmembrane region" description="Helical" evidence="1">
    <location>
        <begin position="278"/>
        <end position="299"/>
    </location>
</feature>
<feature type="transmembrane region" description="Helical" evidence="1">
    <location>
        <begin position="142"/>
        <end position="164"/>
    </location>
</feature>
<keyword evidence="3" id="KW-1185">Reference proteome</keyword>
<keyword evidence="1" id="KW-0812">Transmembrane</keyword>
<evidence type="ECO:0008006" key="4">
    <source>
        <dbReference type="Google" id="ProtNLM"/>
    </source>
</evidence>
<evidence type="ECO:0000313" key="3">
    <source>
        <dbReference type="Proteomes" id="UP001642540"/>
    </source>
</evidence>
<reference evidence="2 3" key="1">
    <citation type="submission" date="2024-08" db="EMBL/GenBank/DDBJ databases">
        <authorList>
            <person name="Cucini C."/>
            <person name="Frati F."/>
        </authorList>
    </citation>
    <scope>NUCLEOTIDE SEQUENCE [LARGE SCALE GENOMIC DNA]</scope>
</reference>
<dbReference type="Proteomes" id="UP001642540">
    <property type="component" value="Unassembled WGS sequence"/>
</dbReference>
<comment type="caution">
    <text evidence="2">The sequence shown here is derived from an EMBL/GenBank/DDBJ whole genome shotgun (WGS) entry which is preliminary data.</text>
</comment>
<protein>
    <recommendedName>
        <fullName evidence="4">Gustatory receptor</fullName>
    </recommendedName>
</protein>
<evidence type="ECO:0000256" key="1">
    <source>
        <dbReference type="SAM" id="Phobius"/>
    </source>
</evidence>
<keyword evidence="1" id="KW-0472">Membrane</keyword>
<feature type="transmembrane region" description="Helical" evidence="1">
    <location>
        <begin position="311"/>
        <end position="335"/>
    </location>
</feature>
<proteinExistence type="predicted"/>